<dbReference type="RefSeq" id="XP_004362675.1">
    <property type="nucleotide sequence ID" value="XM_004362618.1"/>
</dbReference>
<sequence>MMVSNIGLNHTYSNRSGIHEQSVVLHPSVSVSGGLVSLAKGMPRLASGLILIRT</sequence>
<proteinExistence type="predicted"/>
<evidence type="ECO:0000313" key="1">
    <source>
        <dbReference type="EMBL" id="EGG24824.1"/>
    </source>
</evidence>
<accession>F4PGJ0</accession>
<keyword evidence="2" id="KW-1185">Reference proteome</keyword>
<protein>
    <submittedName>
        <fullName evidence="1">Uncharacterized protein</fullName>
    </submittedName>
</protein>
<dbReference type="GeneID" id="14877356"/>
<dbReference type="KEGG" id="dfa:DFA_03069"/>
<dbReference type="Proteomes" id="UP000007797">
    <property type="component" value="Unassembled WGS sequence"/>
</dbReference>
<gene>
    <name evidence="1" type="ORF">DFA_03069</name>
</gene>
<evidence type="ECO:0000313" key="2">
    <source>
        <dbReference type="Proteomes" id="UP000007797"/>
    </source>
</evidence>
<reference evidence="2" key="1">
    <citation type="journal article" date="2011" name="Genome Res.">
        <title>Phylogeny-wide analysis of social amoeba genomes highlights ancient origins for complex intercellular communication.</title>
        <authorList>
            <person name="Heidel A.J."/>
            <person name="Lawal H.M."/>
            <person name="Felder M."/>
            <person name="Schilde C."/>
            <person name="Helps N.R."/>
            <person name="Tunggal B."/>
            <person name="Rivero F."/>
            <person name="John U."/>
            <person name="Schleicher M."/>
            <person name="Eichinger L."/>
            <person name="Platzer M."/>
            <person name="Noegel A.A."/>
            <person name="Schaap P."/>
            <person name="Gloeckner G."/>
        </authorList>
    </citation>
    <scope>NUCLEOTIDE SEQUENCE [LARGE SCALE GENOMIC DNA]</scope>
    <source>
        <strain evidence="2">SH3</strain>
    </source>
</reference>
<dbReference type="AlphaFoldDB" id="F4PGJ0"/>
<organism evidence="1 2">
    <name type="scientific">Cavenderia fasciculata</name>
    <name type="common">Slime mold</name>
    <name type="synonym">Dictyostelium fasciculatum</name>
    <dbReference type="NCBI Taxonomy" id="261658"/>
    <lineage>
        <taxon>Eukaryota</taxon>
        <taxon>Amoebozoa</taxon>
        <taxon>Evosea</taxon>
        <taxon>Eumycetozoa</taxon>
        <taxon>Dictyostelia</taxon>
        <taxon>Acytosteliales</taxon>
        <taxon>Cavenderiaceae</taxon>
        <taxon>Cavenderia</taxon>
    </lineage>
</organism>
<dbReference type="EMBL" id="GL883006">
    <property type="protein sequence ID" value="EGG24824.1"/>
    <property type="molecule type" value="Genomic_DNA"/>
</dbReference>
<name>F4PGJ0_CACFS</name>